<gene>
    <name evidence="7" type="primary">rbn</name>
    <name evidence="7" type="ORF">LCB40_01220</name>
</gene>
<feature type="transmembrane region" description="Helical" evidence="6">
    <location>
        <begin position="137"/>
        <end position="168"/>
    </location>
</feature>
<keyword evidence="4 6" id="KW-1133">Transmembrane helix</keyword>
<organism evidence="7 8">
    <name type="scientific">Lactobacillus corticis</name>
    <dbReference type="NCBI Taxonomy" id="2201249"/>
    <lineage>
        <taxon>Bacteria</taxon>
        <taxon>Bacillati</taxon>
        <taxon>Bacillota</taxon>
        <taxon>Bacilli</taxon>
        <taxon>Lactobacillales</taxon>
        <taxon>Lactobacillaceae</taxon>
        <taxon>Lactobacillus</taxon>
    </lineage>
</organism>
<feature type="transmembrane region" description="Helical" evidence="6">
    <location>
        <begin position="218"/>
        <end position="241"/>
    </location>
</feature>
<dbReference type="Pfam" id="PF03631">
    <property type="entry name" value="Virul_fac_BrkB"/>
    <property type="match status" value="1"/>
</dbReference>
<dbReference type="Proteomes" id="UP000677218">
    <property type="component" value="Unassembled WGS sequence"/>
</dbReference>
<dbReference type="PANTHER" id="PTHR30213">
    <property type="entry name" value="INNER MEMBRANE PROTEIN YHJD"/>
    <property type="match status" value="1"/>
</dbReference>
<name>A0A916QHR9_9LACO</name>
<keyword evidence="8" id="KW-1185">Reference proteome</keyword>
<proteinExistence type="predicted"/>
<evidence type="ECO:0000256" key="2">
    <source>
        <dbReference type="ARBA" id="ARBA00022475"/>
    </source>
</evidence>
<comment type="subcellular location">
    <subcellularLocation>
        <location evidence="1">Cell membrane</location>
        <topology evidence="1">Multi-pass membrane protein</topology>
    </subcellularLocation>
</comment>
<feature type="transmembrane region" description="Helical" evidence="6">
    <location>
        <begin position="188"/>
        <end position="206"/>
    </location>
</feature>
<keyword evidence="3 6" id="KW-0812">Transmembrane</keyword>
<evidence type="ECO:0000256" key="3">
    <source>
        <dbReference type="ARBA" id="ARBA00022692"/>
    </source>
</evidence>
<feature type="transmembrane region" description="Helical" evidence="6">
    <location>
        <begin position="94"/>
        <end position="116"/>
    </location>
</feature>
<dbReference type="InterPro" id="IPR017039">
    <property type="entry name" value="Virul_fac_BrkB"/>
</dbReference>
<evidence type="ECO:0000313" key="7">
    <source>
        <dbReference type="EMBL" id="GFZ26242.1"/>
    </source>
</evidence>
<feature type="transmembrane region" description="Helical" evidence="6">
    <location>
        <begin position="35"/>
        <end position="57"/>
    </location>
</feature>
<dbReference type="RefSeq" id="WP_212779952.1">
    <property type="nucleotide sequence ID" value="NZ_BMAY01000001.1"/>
</dbReference>
<evidence type="ECO:0000256" key="1">
    <source>
        <dbReference type="ARBA" id="ARBA00004651"/>
    </source>
</evidence>
<reference evidence="7" key="1">
    <citation type="submission" date="2020-08" db="EMBL/GenBank/DDBJ databases">
        <title>Taxonomic study for Lactobacillus species isolated from hardwood bark.</title>
        <authorList>
            <person name="Tohno M."/>
            <person name="Tanizawa Y."/>
        </authorList>
    </citation>
    <scope>NUCLEOTIDE SEQUENCE</scope>
    <source>
        <strain evidence="7">B40</strain>
    </source>
</reference>
<keyword evidence="5 6" id="KW-0472">Membrane</keyword>
<keyword evidence="2" id="KW-1003">Cell membrane</keyword>
<evidence type="ECO:0000256" key="5">
    <source>
        <dbReference type="ARBA" id="ARBA00023136"/>
    </source>
</evidence>
<comment type="caution">
    <text evidence="7">The sequence shown here is derived from an EMBL/GenBank/DDBJ whole genome shotgun (WGS) entry which is preliminary data.</text>
</comment>
<evidence type="ECO:0000313" key="8">
    <source>
        <dbReference type="Proteomes" id="UP000677218"/>
    </source>
</evidence>
<dbReference type="AlphaFoldDB" id="A0A916QHR9"/>
<dbReference type="PANTHER" id="PTHR30213:SF0">
    <property type="entry name" value="UPF0761 MEMBRANE PROTEIN YIHY"/>
    <property type="match status" value="1"/>
</dbReference>
<protein>
    <submittedName>
        <fullName evidence="7">Ribonuclease BN</fullName>
    </submittedName>
</protein>
<feature type="transmembrane region" description="Helical" evidence="6">
    <location>
        <begin position="253"/>
        <end position="281"/>
    </location>
</feature>
<dbReference type="PIRSF" id="PIRSF035875">
    <property type="entry name" value="RNase_BN"/>
    <property type="match status" value="1"/>
</dbReference>
<sequence>MKIIPKDHRREANRFFKALSISLAQGEIIQSAIVIAYYLLFSMLPIIIIIGNVLPLFNINTEPIADYVQLVFPAKIAKMVVPVMKQLLTSKSNGVLSFGVIVAIWSFSCLVNGIRIGMNRLYGVHGAELKQSMLEFLWVRGVTVVLTTLMIVIFTGVALALIFGQQIFQQLAPFIKGTSLWELRRLLYYRYHIVFILMVIAVYYLNYALPNIRPAKRVIWPGVGVTVLGWIALSWGFGFYLRHFNMTWKNYGIVGTFIIFMLYMNLAAMVLLFGTAVNAAFVNIRQGDLTYSAGRLAGIIRQRRRASATKKH</sequence>
<accession>A0A916QHR9</accession>
<evidence type="ECO:0000256" key="6">
    <source>
        <dbReference type="SAM" id="Phobius"/>
    </source>
</evidence>
<evidence type="ECO:0000256" key="4">
    <source>
        <dbReference type="ARBA" id="ARBA00022989"/>
    </source>
</evidence>
<dbReference type="EMBL" id="BMAY01000001">
    <property type="protein sequence ID" value="GFZ26242.1"/>
    <property type="molecule type" value="Genomic_DNA"/>
</dbReference>
<dbReference type="GO" id="GO:0005886">
    <property type="term" value="C:plasma membrane"/>
    <property type="evidence" value="ECO:0007669"/>
    <property type="project" value="UniProtKB-SubCell"/>
</dbReference>